<protein>
    <submittedName>
        <fullName evidence="2">Uncharacterized protein</fullName>
    </submittedName>
</protein>
<organism evidence="2 3">
    <name type="scientific">Asparagus officinalis</name>
    <name type="common">Garden asparagus</name>
    <dbReference type="NCBI Taxonomy" id="4686"/>
    <lineage>
        <taxon>Eukaryota</taxon>
        <taxon>Viridiplantae</taxon>
        <taxon>Streptophyta</taxon>
        <taxon>Embryophyta</taxon>
        <taxon>Tracheophyta</taxon>
        <taxon>Spermatophyta</taxon>
        <taxon>Magnoliopsida</taxon>
        <taxon>Liliopsida</taxon>
        <taxon>Asparagales</taxon>
        <taxon>Asparagaceae</taxon>
        <taxon>Asparagoideae</taxon>
        <taxon>Asparagus</taxon>
    </lineage>
</organism>
<keyword evidence="3" id="KW-1185">Reference proteome</keyword>
<dbReference type="Proteomes" id="UP000243459">
    <property type="component" value="Chromosome 4"/>
</dbReference>
<evidence type="ECO:0000256" key="1">
    <source>
        <dbReference type="SAM" id="MobiDB-lite"/>
    </source>
</evidence>
<dbReference type="EMBL" id="CM007384">
    <property type="protein sequence ID" value="ONK72167.1"/>
    <property type="molecule type" value="Genomic_DNA"/>
</dbReference>
<evidence type="ECO:0000313" key="3">
    <source>
        <dbReference type="Proteomes" id="UP000243459"/>
    </source>
</evidence>
<dbReference type="AlphaFoldDB" id="A0A5P1F417"/>
<feature type="region of interest" description="Disordered" evidence="1">
    <location>
        <begin position="63"/>
        <end position="84"/>
    </location>
</feature>
<accession>A0A5P1F417</accession>
<sequence>MASALVIDIAHADNNVRLAGSADEAIFCGVALFESTDDFSDVLFVFLLALLVGFELRVDVKEVGDEGDDGGDGEDDEDDDDLPEFDEVVYPDLLAFWAGRGLKLKSSNRYQTPLPLNPSSPSPQSLYNRLDSRVSAAQFGFEHFGGFRFDGTPLLLDSSSNFR</sequence>
<name>A0A5P1F417_ASPOF</name>
<proteinExistence type="predicted"/>
<feature type="compositionally biased region" description="Acidic residues" evidence="1">
    <location>
        <begin position="65"/>
        <end position="84"/>
    </location>
</feature>
<gene>
    <name evidence="2" type="ORF">A4U43_C04F16480</name>
</gene>
<evidence type="ECO:0000313" key="2">
    <source>
        <dbReference type="EMBL" id="ONK72167.1"/>
    </source>
</evidence>
<reference evidence="3" key="1">
    <citation type="journal article" date="2017" name="Nat. Commun.">
        <title>The asparagus genome sheds light on the origin and evolution of a young Y chromosome.</title>
        <authorList>
            <person name="Harkess A."/>
            <person name="Zhou J."/>
            <person name="Xu C."/>
            <person name="Bowers J.E."/>
            <person name="Van der Hulst R."/>
            <person name="Ayyampalayam S."/>
            <person name="Mercati F."/>
            <person name="Riccardi P."/>
            <person name="McKain M.R."/>
            <person name="Kakrana A."/>
            <person name="Tang H."/>
            <person name="Ray J."/>
            <person name="Groenendijk J."/>
            <person name="Arikit S."/>
            <person name="Mathioni S.M."/>
            <person name="Nakano M."/>
            <person name="Shan H."/>
            <person name="Telgmann-Rauber A."/>
            <person name="Kanno A."/>
            <person name="Yue Z."/>
            <person name="Chen H."/>
            <person name="Li W."/>
            <person name="Chen Y."/>
            <person name="Xu X."/>
            <person name="Zhang Y."/>
            <person name="Luo S."/>
            <person name="Chen H."/>
            <person name="Gao J."/>
            <person name="Mao Z."/>
            <person name="Pires J.C."/>
            <person name="Luo M."/>
            <person name="Kudrna D."/>
            <person name="Wing R.A."/>
            <person name="Meyers B.C."/>
            <person name="Yi K."/>
            <person name="Kong H."/>
            <person name="Lavrijsen P."/>
            <person name="Sunseri F."/>
            <person name="Falavigna A."/>
            <person name="Ye Y."/>
            <person name="Leebens-Mack J.H."/>
            <person name="Chen G."/>
        </authorList>
    </citation>
    <scope>NUCLEOTIDE SEQUENCE [LARGE SCALE GENOMIC DNA]</scope>
    <source>
        <strain evidence="3">cv. DH0086</strain>
    </source>
</reference>
<dbReference type="Gramene" id="ONK72167">
    <property type="protein sequence ID" value="ONK72167"/>
    <property type="gene ID" value="A4U43_C04F16480"/>
</dbReference>